<keyword evidence="1" id="KW-0614">Plasmid</keyword>
<dbReference type="KEGG" id="mno:Mnod_8203"/>
<sequence>MGRLWDGGGKLGGYASRRVNALTFATSVDGPDGASGKQCSTVGFCTRRQSVLISGAATAPPM</sequence>
<dbReference type="Proteomes" id="UP000008207">
    <property type="component" value="Plasmid pMNOD02"/>
</dbReference>
<protein>
    <submittedName>
        <fullName evidence="1">Uncharacterized protein</fullName>
    </submittedName>
</protein>
<reference evidence="2" key="1">
    <citation type="submission" date="2009-01" db="EMBL/GenBank/DDBJ databases">
        <title>Complete sequence of plasmid 2 of Methylobacterium nodulans ORS 2060.</title>
        <authorList>
            <consortium name="US DOE Joint Genome Institute"/>
            <person name="Lucas S."/>
            <person name="Copeland A."/>
            <person name="Lapidus A."/>
            <person name="Glavina del Rio T."/>
            <person name="Dalin E."/>
            <person name="Tice H."/>
            <person name="Bruce D."/>
            <person name="Goodwin L."/>
            <person name="Pitluck S."/>
            <person name="Sims D."/>
            <person name="Brettin T."/>
            <person name="Detter J.C."/>
            <person name="Han C."/>
            <person name="Larimer F."/>
            <person name="Land M."/>
            <person name="Hauser L."/>
            <person name="Kyrpides N."/>
            <person name="Ivanova N."/>
            <person name="Marx C.J."/>
            <person name="Richardson P."/>
        </authorList>
    </citation>
    <scope>NUCLEOTIDE SEQUENCE [LARGE SCALE GENOMIC DNA]</scope>
    <source>
        <strain evidence="2">LMG 21967 / CNCM I-2342 / ORS 2060</strain>
        <plasmid evidence="2">Plasmid pMNOD02</plasmid>
    </source>
</reference>
<evidence type="ECO:0000313" key="2">
    <source>
        <dbReference type="Proteomes" id="UP000008207"/>
    </source>
</evidence>
<keyword evidence="2" id="KW-1185">Reference proteome</keyword>
<dbReference type="EMBL" id="CP001351">
    <property type="protein sequence ID" value="ACL63177.1"/>
    <property type="molecule type" value="Genomic_DNA"/>
</dbReference>
<organism evidence="1 2">
    <name type="scientific">Methylobacterium nodulans (strain LMG 21967 / CNCM I-2342 / ORS 2060)</name>
    <dbReference type="NCBI Taxonomy" id="460265"/>
    <lineage>
        <taxon>Bacteria</taxon>
        <taxon>Pseudomonadati</taxon>
        <taxon>Pseudomonadota</taxon>
        <taxon>Alphaproteobacteria</taxon>
        <taxon>Hyphomicrobiales</taxon>
        <taxon>Methylobacteriaceae</taxon>
        <taxon>Methylobacterium</taxon>
    </lineage>
</organism>
<accession>B8IXD6</accession>
<geneLocation type="plasmid" evidence="1 2">
    <name>pMNOD02</name>
</geneLocation>
<name>B8IXD6_METNO</name>
<gene>
    <name evidence="1" type="ordered locus">Mnod_8203</name>
</gene>
<dbReference type="HOGENOM" id="CLU_2899076_0_0_5"/>
<dbReference type="AlphaFoldDB" id="B8IXD6"/>
<proteinExistence type="predicted"/>
<evidence type="ECO:0000313" key="1">
    <source>
        <dbReference type="EMBL" id="ACL63177.1"/>
    </source>
</evidence>